<dbReference type="PANTHER" id="PTHR36108:SF13">
    <property type="entry name" value="COLOSSIN-B-RELATED"/>
    <property type="match status" value="1"/>
</dbReference>
<dbReference type="RefSeq" id="WP_089852729.1">
    <property type="nucleotide sequence ID" value="NZ_BJWJ01000001.1"/>
</dbReference>
<keyword evidence="5" id="KW-0732">Signal</keyword>
<dbReference type="InterPro" id="IPR008454">
    <property type="entry name" value="Collagen-bd_Cna-like_B-typ_dom"/>
</dbReference>
<feature type="domain" description="CNA-B" evidence="10">
    <location>
        <begin position="2018"/>
        <end position="2102"/>
    </location>
</feature>
<feature type="domain" description="CNA-B" evidence="10">
    <location>
        <begin position="1930"/>
        <end position="2010"/>
    </location>
</feature>
<evidence type="ECO:0000256" key="1">
    <source>
        <dbReference type="ARBA" id="ARBA00004168"/>
    </source>
</evidence>
<feature type="region of interest" description="Disordered" evidence="7">
    <location>
        <begin position="149"/>
        <end position="173"/>
    </location>
</feature>
<evidence type="ECO:0000256" key="4">
    <source>
        <dbReference type="ARBA" id="ARBA00022525"/>
    </source>
</evidence>
<evidence type="ECO:0000256" key="3">
    <source>
        <dbReference type="ARBA" id="ARBA00022512"/>
    </source>
</evidence>
<dbReference type="GO" id="GO:0005518">
    <property type="term" value="F:collagen binding"/>
    <property type="evidence" value="ECO:0007669"/>
    <property type="project" value="InterPro"/>
</dbReference>
<dbReference type="Pfam" id="PF05737">
    <property type="entry name" value="Collagen_bind"/>
    <property type="match status" value="4"/>
</dbReference>
<feature type="domain" description="CNA-B" evidence="10">
    <location>
        <begin position="2198"/>
        <end position="2279"/>
    </location>
</feature>
<dbReference type="InterPro" id="IPR008966">
    <property type="entry name" value="Adhesion_dom_sf"/>
</dbReference>
<feature type="domain" description="CNA-B" evidence="10">
    <location>
        <begin position="2286"/>
        <end position="2366"/>
    </location>
</feature>
<gene>
    <name evidence="13" type="ORF">HMI01_00800</name>
    <name evidence="14" type="ORF">SAMN05421668_101229</name>
</gene>
<dbReference type="Pfam" id="PF05738">
    <property type="entry name" value="Cna_B"/>
    <property type="match status" value="8"/>
</dbReference>
<dbReference type="PANTHER" id="PTHR36108">
    <property type="entry name" value="COLOSSIN-B-RELATED"/>
    <property type="match status" value="1"/>
</dbReference>
<dbReference type="Gene3D" id="2.60.40.740">
    <property type="match status" value="5"/>
</dbReference>
<evidence type="ECO:0000313" key="14">
    <source>
        <dbReference type="EMBL" id="SFS35705.1"/>
    </source>
</evidence>
<keyword evidence="8" id="KW-1133">Transmembrane helix</keyword>
<organism evidence="14 15">
    <name type="scientific">Halolactibacillus miurensis</name>
    <dbReference type="NCBI Taxonomy" id="306541"/>
    <lineage>
        <taxon>Bacteria</taxon>
        <taxon>Bacillati</taxon>
        <taxon>Bacillota</taxon>
        <taxon>Bacilli</taxon>
        <taxon>Bacillales</taxon>
        <taxon>Bacillaceae</taxon>
        <taxon>Halolactibacillus</taxon>
    </lineage>
</organism>
<feature type="domain" description="SpaA-like prealbumin fold" evidence="11">
    <location>
        <begin position="1452"/>
        <end position="1526"/>
    </location>
</feature>
<dbReference type="CDD" id="cd00222">
    <property type="entry name" value="CollagenBindB"/>
    <property type="match status" value="8"/>
</dbReference>
<comment type="subcellular location">
    <subcellularLocation>
        <location evidence="1">Secreted</location>
        <location evidence="1">Cell wall</location>
        <topology evidence="1">Peptidoglycan-anchor</topology>
    </subcellularLocation>
</comment>
<dbReference type="EMBL" id="BJWJ01000001">
    <property type="protein sequence ID" value="GEM03092.1"/>
    <property type="molecule type" value="Genomic_DNA"/>
</dbReference>
<dbReference type="Proteomes" id="UP000199139">
    <property type="component" value="Unassembled WGS sequence"/>
</dbReference>
<accession>A0A1I6P6C5</accession>
<feature type="domain" description="SpaA-like prealbumin fold" evidence="11">
    <location>
        <begin position="1551"/>
        <end position="1644"/>
    </location>
</feature>
<feature type="domain" description="SpaA-like prealbumin fold" evidence="11">
    <location>
        <begin position="1052"/>
        <end position="1121"/>
    </location>
</feature>
<feature type="domain" description="Collagen binding" evidence="9">
    <location>
        <begin position="344"/>
        <end position="471"/>
    </location>
</feature>
<evidence type="ECO:0000256" key="8">
    <source>
        <dbReference type="SAM" id="Phobius"/>
    </source>
</evidence>
<dbReference type="Pfam" id="PF17802">
    <property type="entry name" value="SpaA"/>
    <property type="match status" value="6"/>
</dbReference>
<feature type="domain" description="CNA-B" evidence="10">
    <location>
        <begin position="1650"/>
        <end position="1739"/>
    </location>
</feature>
<evidence type="ECO:0000259" key="9">
    <source>
        <dbReference type="Pfam" id="PF05737"/>
    </source>
</evidence>
<reference evidence="14 15" key="1">
    <citation type="submission" date="2016-10" db="EMBL/GenBank/DDBJ databases">
        <authorList>
            <person name="de Groot N.N."/>
        </authorList>
    </citation>
    <scope>NUCLEOTIDE SEQUENCE [LARGE SCALE GENOMIC DNA]</scope>
    <source>
        <strain evidence="14 15">DSM 17074</strain>
    </source>
</reference>
<dbReference type="SUPFAM" id="SSF49478">
    <property type="entry name" value="Cna protein B-type domain"/>
    <property type="match status" value="14"/>
</dbReference>
<name>A0A1I6P6C5_9BACI</name>
<dbReference type="Gene3D" id="2.60.40.10">
    <property type="entry name" value="Immunoglobulins"/>
    <property type="match status" value="6"/>
</dbReference>
<comment type="similarity">
    <text evidence="2">Belongs to the serine-aspartate repeat-containing protein (SDr) family.</text>
</comment>
<feature type="domain" description="CNA-B" evidence="10">
    <location>
        <begin position="1745"/>
        <end position="1830"/>
    </location>
</feature>
<dbReference type="OrthoDB" id="2056845at2"/>
<dbReference type="Proteomes" id="UP000321773">
    <property type="component" value="Unassembled WGS sequence"/>
</dbReference>
<dbReference type="InterPro" id="IPR011252">
    <property type="entry name" value="Fibrogen-bd_dom1"/>
</dbReference>
<evidence type="ECO:0000313" key="15">
    <source>
        <dbReference type="Proteomes" id="UP000199139"/>
    </source>
</evidence>
<evidence type="ECO:0000259" key="12">
    <source>
        <dbReference type="Pfam" id="PF17961"/>
    </source>
</evidence>
<dbReference type="Pfam" id="PF17961">
    <property type="entry name" value="Big_8"/>
    <property type="match status" value="1"/>
</dbReference>
<keyword evidence="16" id="KW-1185">Reference proteome</keyword>
<reference evidence="13 16" key="2">
    <citation type="submission" date="2019-07" db="EMBL/GenBank/DDBJ databases">
        <title>Whole genome shotgun sequence of Halolactibacillus miurensis NBRC 100873.</title>
        <authorList>
            <person name="Hosoyama A."/>
            <person name="Uohara A."/>
            <person name="Ohji S."/>
            <person name="Ichikawa N."/>
        </authorList>
    </citation>
    <scope>NUCLEOTIDE SEQUENCE [LARGE SCALE GENOMIC DNA]</scope>
    <source>
        <strain evidence="13 16">NBRC 100873</strain>
    </source>
</reference>
<feature type="domain" description="SpaA-like prealbumin fold" evidence="11">
    <location>
        <begin position="1252"/>
        <end position="1335"/>
    </location>
</feature>
<dbReference type="InterPro" id="IPR041171">
    <property type="entry name" value="SDR_Ig"/>
</dbReference>
<evidence type="ECO:0000313" key="13">
    <source>
        <dbReference type="EMBL" id="GEM03092.1"/>
    </source>
</evidence>
<evidence type="ECO:0000313" key="16">
    <source>
        <dbReference type="Proteomes" id="UP000321773"/>
    </source>
</evidence>
<evidence type="ECO:0000259" key="10">
    <source>
        <dbReference type="Pfam" id="PF05738"/>
    </source>
</evidence>
<dbReference type="EMBL" id="FPAI01000001">
    <property type="protein sequence ID" value="SFS35705.1"/>
    <property type="molecule type" value="Genomic_DNA"/>
</dbReference>
<feature type="domain" description="CNA-B" evidence="10">
    <location>
        <begin position="1838"/>
        <end position="1922"/>
    </location>
</feature>
<dbReference type="InterPro" id="IPR041033">
    <property type="entry name" value="SpaA_PFL_dom_1"/>
</dbReference>
<dbReference type="Gene3D" id="2.60.40.1140">
    <property type="entry name" value="Collagen-binding surface protein Cna, B-type domain"/>
    <property type="match status" value="8"/>
</dbReference>
<feature type="transmembrane region" description="Helical" evidence="8">
    <location>
        <begin position="2392"/>
        <end position="2410"/>
    </location>
</feature>
<keyword evidence="8" id="KW-0812">Transmembrane</keyword>
<evidence type="ECO:0000256" key="7">
    <source>
        <dbReference type="SAM" id="MobiDB-lite"/>
    </source>
</evidence>
<feature type="domain" description="Collagen binding" evidence="9">
    <location>
        <begin position="501"/>
        <end position="594"/>
    </location>
</feature>
<sequence length="2419" mass="269441">MKKSISMVLLFVLLINTLSSSLMIPQVLAETTKVSAIESIVFETEEEKLSLDEASGKGAVVVNWTTMSMDSTESITETMKIPDRISITNQSGELIDEQTQAIIGEYKIEANQLSLLFDAGIVDTYRGSISIEAIVEEDTVRNHVYGDKGVESTENTQENQLEDNETVETEETTEIAESSDMKITSFTTEAEVTDHFYIETTVKKDGEVLIDGTEIIVAPPFSHTVLELTYDFELENGHSYGDGSFYTIEVPSMFTIPQVPESDSSELKRADGTVFGEFYTNGNDIVIVFNDTITQESNIQGNITLEAAFDGAYDGPAEGEPIVFPFGENDTVEFPISFKPDENGLDKQGIGNRGYNTETITWTVDVNKNLQQMSNVVLTDQTSTGDHSFMEASFKIYELTMNADGSFEEPLTDVTDAVLNNDFNLTVDPSDKSYELRMGDINKGYRIVYDTTVNDRVGTEYKNNVTLTSDSPDVLTTDATVAVTRGKPLEKEATDYDDVGQIVDWEVKYNYDEKDIGQEQAVLTDTFQDNNQQLIDGSMEVYKVSIDPDTGVEIGKERYENYTLTRTASGYEIQFNESIHEPFKIKYQTETIDRVSEDGIVTNTIEDDFGNESEGSQTIGQGILIKNNTGANYKEKTTDWSIIINRDEEVMTNVTVTDKLPAGFTFDEASLNINGYEGETTVTYSDANDEMTIKFLDDVTQRVDITYTTDIDFDVAGREGSYSNSAVAEWMPEGESTMVTKTGSATFVPDGYTKNNGFKFGRYNVKEKEITWTIGVNYNNETLEDVVVTDPILGNQNFDITSVKIYEMILTGGANGFEKGTEVTGDFTITDLADSLGTEVAFSVRLGDIQTGYVIEFTTDFSDETVEALYENTATIESDNHEDTVLDASVSPRYGGEFTTKSGQQNSDNGRIVNWTVNVNRSQSKLDNVVITDTPSINQTIIQETLTIYGTTATETNIVKDSEAVLEEGIDYTVTFNENENGQESYEINFLSSIEEAYVLEYDTYILYEGDGNISNELSIVGQQVAEGEGDTNVNQAIDFRSISGSISGEVGSLTIKKVDAENNETALEGAAFHLYDEAGDVLIKTGTTDSNGELRFINLLFGEYQLKEVTPPEGYTVNPAVGDSQNVTVGSGSVDNNRIIEVENYEIKPDIRLTKIDGTTNEALENVGFTLYDADNDPVGNEHVTDASGVIYLEDLTPGDYYFKETTEKEHYQENSTEYYFTIKDNHTVLDIERDAITVENELIPGSAFMEKVDADTVSSNNGLSGARFSIVSTDEGINFSKTVISDENGLIETGDLRPGNYTIEEISAPNGFNLSDREPIPFNIALSQTDPVEISTEPFGNNVKTTAAEILKRDAVSNRSLAGAKFELSYQSGDYYDSNKSFTSITGETDENGILRFDNLKPGIYELVETEAPSGYILDQTPIEIEVTLDDVALGQVVRTTVDNHPFAAIRLKKVDNETGASLSGARFELIDSSDQVVSGYETLMTDHNGMIELTGLVAGDYRLREIAAPDGYAIQTGGYTSDVFTVNDAVTETELIELNDVGNDIVKGSVKLVKVDGETNETLPGVEFQLEATSLVNSGTYEATTHTTDENGEISVEGLRPGTYRFTEVAPLDGYQPHVGEVTFAINFPHDEQLVELEVSNYKLTSIPVRKVWNDNNQPENRPDVITVELLQNNLPTGETLELTAEKNWEGIFENLDAIDSNSDFYEYTVREVVPGEGYLLQSVTGNQTDGFDIQNVETTDITIEKTWLDASSDVRPEEITVTLYQDDVAFETLTVKAIDNWQGQFADIPIYNLDGSPFNYRVEESDIPNYDLSQIIETETGFEIENVRSALTDVTGEKVWLDDEANDRPETITVHLLQNGEELTSQEVSDVTGWSYSFNELDAFDENGVAHNYTVEEAPVPGYDVSYEETDTGYDITNVRVGTIDVSGEKTWLDGESSDRPESITVNLLRNGIEIDQQVVNSADNWLYSFTDLQEYDNQGVRYTYTITEESVEGYQSEVDGFDLTNLRVGETSISGEKIWLDDDNPERPEDITVNLLQNGIVIDSQLVSESSNWMYHFDQLHAFDEEGVRYNYTVEEAPVSGYDVSYEETDEGFDITNVRVGRTEVSGEKTWIDGESSDRPELITVNLLRNGIEIDQQMVTSADNWRYSFTDLQEYDNQGIRYTYTITEEPVEGYDTTINGYDIENLRVGTVTISGEKTWQDDDPTDRPELIKINLLQNDVVIQTLEVTAKDGWTYQFKDIPEFNEVGERYEYRVTEDGVPGYHTEIDGYNVINTRTGETSVTVNKTWLNDSLLDRPEFITVHLLRNGERVDTIQITSGMDWSYTFRDLAAYDDFGKVYIYTIAEESIPGYETVIDGYNITNEKIVVSIHEEPEDSDEETLPNTATTLFNYLLMGAVLMVIGWISLMTSKKRTNK</sequence>
<dbReference type="InterPro" id="IPR013783">
    <property type="entry name" value="Ig-like_fold"/>
</dbReference>
<keyword evidence="6" id="KW-0572">Peptidoglycan-anchor</keyword>
<feature type="compositionally biased region" description="Acidic residues" evidence="7">
    <location>
        <begin position="160"/>
        <end position="173"/>
    </location>
</feature>
<protein>
    <submittedName>
        <fullName evidence="14">Conserved repeat domain-containing protein</fullName>
    </submittedName>
</protein>
<dbReference type="InterPro" id="IPR008456">
    <property type="entry name" value="Collagen-bd_dom"/>
</dbReference>
<dbReference type="SUPFAM" id="SSF49401">
    <property type="entry name" value="Bacterial adhesins"/>
    <property type="match status" value="6"/>
</dbReference>
<keyword evidence="4" id="KW-0964">Secreted</keyword>
<feature type="domain" description="Collagen binding" evidence="9">
    <location>
        <begin position="755"/>
        <end position="884"/>
    </location>
</feature>
<evidence type="ECO:0000256" key="5">
    <source>
        <dbReference type="ARBA" id="ARBA00022729"/>
    </source>
</evidence>
<evidence type="ECO:0000256" key="2">
    <source>
        <dbReference type="ARBA" id="ARBA00007257"/>
    </source>
</evidence>
<dbReference type="STRING" id="306541.SAMN05421668_101229"/>
<evidence type="ECO:0000259" key="11">
    <source>
        <dbReference type="Pfam" id="PF17802"/>
    </source>
</evidence>
<feature type="domain" description="CNA-B" evidence="10">
    <location>
        <begin position="2110"/>
        <end position="2190"/>
    </location>
</feature>
<feature type="domain" description="SpaA-like prealbumin fold" evidence="11">
    <location>
        <begin position="1151"/>
        <end position="1232"/>
    </location>
</feature>
<feature type="domain" description="Collagen binding" evidence="9">
    <location>
        <begin position="898"/>
        <end position="1006"/>
    </location>
</feature>
<dbReference type="GO" id="GO:0007155">
    <property type="term" value="P:cell adhesion"/>
    <property type="evidence" value="ECO:0007669"/>
    <property type="project" value="InterPro"/>
</dbReference>
<feature type="domain" description="SDR-like Ig" evidence="12">
    <location>
        <begin position="226"/>
        <end position="310"/>
    </location>
</feature>
<proteinExistence type="inferred from homology"/>
<keyword evidence="8" id="KW-0472">Membrane</keyword>
<evidence type="ECO:0000256" key="6">
    <source>
        <dbReference type="ARBA" id="ARBA00023088"/>
    </source>
</evidence>
<dbReference type="Gene3D" id="2.60.40.1280">
    <property type="match status" value="1"/>
</dbReference>
<feature type="domain" description="SpaA-like prealbumin fold" evidence="11">
    <location>
        <begin position="1351"/>
        <end position="1433"/>
    </location>
</feature>
<keyword evidence="3" id="KW-0134">Cell wall</keyword>